<dbReference type="AlphaFoldDB" id="A0A124SCQ6"/>
<feature type="compositionally biased region" description="Basic and acidic residues" evidence="1">
    <location>
        <begin position="229"/>
        <end position="245"/>
    </location>
</feature>
<organism evidence="2 3">
    <name type="scientific">Cynara cardunculus var. scolymus</name>
    <name type="common">Globe artichoke</name>
    <name type="synonym">Cynara scolymus</name>
    <dbReference type="NCBI Taxonomy" id="59895"/>
    <lineage>
        <taxon>Eukaryota</taxon>
        <taxon>Viridiplantae</taxon>
        <taxon>Streptophyta</taxon>
        <taxon>Embryophyta</taxon>
        <taxon>Tracheophyta</taxon>
        <taxon>Spermatophyta</taxon>
        <taxon>Magnoliopsida</taxon>
        <taxon>eudicotyledons</taxon>
        <taxon>Gunneridae</taxon>
        <taxon>Pentapetalae</taxon>
        <taxon>asterids</taxon>
        <taxon>campanulids</taxon>
        <taxon>Asterales</taxon>
        <taxon>Asteraceae</taxon>
        <taxon>Carduoideae</taxon>
        <taxon>Cardueae</taxon>
        <taxon>Carduinae</taxon>
        <taxon>Cynara</taxon>
    </lineage>
</organism>
<feature type="compositionally biased region" description="Basic and acidic residues" evidence="1">
    <location>
        <begin position="292"/>
        <end position="304"/>
    </location>
</feature>
<dbReference type="PANTHER" id="PTHR34210">
    <property type="entry name" value="OS01G0252900 PROTEIN"/>
    <property type="match status" value="1"/>
</dbReference>
<evidence type="ECO:0000313" key="2">
    <source>
        <dbReference type="EMBL" id="KVH94527.1"/>
    </source>
</evidence>
<dbReference type="Proteomes" id="UP000243975">
    <property type="component" value="Unassembled WGS sequence"/>
</dbReference>
<dbReference type="Gramene" id="KVH94527">
    <property type="protein sequence ID" value="KVH94527"/>
    <property type="gene ID" value="Ccrd_003431"/>
</dbReference>
<feature type="compositionally biased region" description="Polar residues" evidence="1">
    <location>
        <begin position="277"/>
        <end position="289"/>
    </location>
</feature>
<dbReference type="OMA" id="PRRHVAY"/>
<name>A0A124SCQ6_CYNCS</name>
<feature type="compositionally biased region" description="Basic and acidic residues" evidence="1">
    <location>
        <begin position="62"/>
        <end position="80"/>
    </location>
</feature>
<feature type="compositionally biased region" description="Polar residues" evidence="1">
    <location>
        <begin position="306"/>
        <end position="317"/>
    </location>
</feature>
<proteinExistence type="predicted"/>
<feature type="compositionally biased region" description="Polar residues" evidence="1">
    <location>
        <begin position="212"/>
        <end position="228"/>
    </location>
</feature>
<feature type="region of interest" description="Disordered" evidence="1">
    <location>
        <begin position="441"/>
        <end position="465"/>
    </location>
</feature>
<dbReference type="EMBL" id="LEKV01004551">
    <property type="protein sequence ID" value="KVH94527.1"/>
    <property type="molecule type" value="Genomic_DNA"/>
</dbReference>
<dbReference type="PANTHER" id="PTHR34210:SF3">
    <property type="entry name" value="CCHC-TYPE DOMAIN-CONTAINING PROTEIN"/>
    <property type="match status" value="1"/>
</dbReference>
<gene>
    <name evidence="2" type="ORF">Ccrd_003431</name>
</gene>
<accession>A0A124SCQ6</accession>
<feature type="region of interest" description="Disordered" evidence="1">
    <location>
        <begin position="179"/>
        <end position="317"/>
    </location>
</feature>
<evidence type="ECO:0008006" key="4">
    <source>
        <dbReference type="Google" id="ProtNLM"/>
    </source>
</evidence>
<keyword evidence="3" id="KW-1185">Reference proteome</keyword>
<comment type="caution">
    <text evidence="2">The sequence shown here is derived from an EMBL/GenBank/DDBJ whole genome shotgun (WGS) entry which is preliminary data.</text>
</comment>
<evidence type="ECO:0000256" key="1">
    <source>
        <dbReference type="SAM" id="MobiDB-lite"/>
    </source>
</evidence>
<feature type="compositionally biased region" description="Basic and acidic residues" evidence="1">
    <location>
        <begin position="449"/>
        <end position="458"/>
    </location>
</feature>
<dbReference type="STRING" id="59895.A0A124SCQ6"/>
<protein>
    <recommendedName>
        <fullName evidence="4">CCHC-type domain-containing protein</fullName>
    </recommendedName>
</protein>
<feature type="region of interest" description="Disordered" evidence="1">
    <location>
        <begin position="1"/>
        <end position="80"/>
    </location>
</feature>
<sequence>MANRADSDIDDDFSELYKEYTGPPRSTTTGVPETAKTSKRSHAGSDEEEEPLDPNAVPTDFTSREAKVWEAKSKATERNWKKRKEEEMVCKICGESSHFTQGCPSTLGASRKSQELFERVPARDPQVKALFSDRVIRNIEKDVGCKIRMEEKFIIVSGKDGQILSKGVDAVHRIKNEGDKKGESISNANADKSSLPKGRSPVASRMGRSDSQKSIPSPRNPSRYNQRSGRQDKITEEHVREEFQKYPKGSPQAYGNDGGRSRSTHSKSPARPPYTGGSCSLNDNHSQNRAVHRNERRDADKRGPDLQSTHKGGYSTFSQTLEELELEYKSDAMDIAKIRDKEEDEENYRHREAVKEIRESYTKRLAMLREMHAKQWEEFLQLDVQRRRQQACQQMPTSEFVGYKHNNNYYEYGNTSGNPYTNNMPMESRVRYPELDNYSSLRSNNSYDEFQRQRHEDYGETYNRY</sequence>
<evidence type="ECO:0000313" key="3">
    <source>
        <dbReference type="Proteomes" id="UP000243975"/>
    </source>
</evidence>
<reference evidence="2 3" key="1">
    <citation type="journal article" date="2016" name="Sci. Rep.">
        <title>The genome sequence of the outbreeding globe artichoke constructed de novo incorporating a phase-aware low-pass sequencing strategy of F1 progeny.</title>
        <authorList>
            <person name="Scaglione D."/>
            <person name="Reyes-Chin-Wo S."/>
            <person name="Acquadro A."/>
            <person name="Froenicke L."/>
            <person name="Portis E."/>
            <person name="Beitel C."/>
            <person name="Tirone M."/>
            <person name="Mauro R."/>
            <person name="Lo Monaco A."/>
            <person name="Mauromicale G."/>
            <person name="Faccioli P."/>
            <person name="Cattivelli L."/>
            <person name="Rieseberg L."/>
            <person name="Michelmore R."/>
            <person name="Lanteri S."/>
        </authorList>
    </citation>
    <scope>NUCLEOTIDE SEQUENCE [LARGE SCALE GENOMIC DNA]</scope>
    <source>
        <strain evidence="2">2C</strain>
    </source>
</reference>